<dbReference type="CDD" id="cd12797">
    <property type="entry name" value="M23_peptidase"/>
    <property type="match status" value="1"/>
</dbReference>
<dbReference type="EMBL" id="PGTM01000034">
    <property type="protein sequence ID" value="PJF36735.1"/>
    <property type="molecule type" value="Genomic_DNA"/>
</dbReference>
<dbReference type="SUPFAM" id="SSF69304">
    <property type="entry name" value="Tricorn protease N-terminal domain"/>
    <property type="match status" value="1"/>
</dbReference>
<dbReference type="GO" id="GO:0004222">
    <property type="term" value="F:metalloendopeptidase activity"/>
    <property type="evidence" value="ECO:0007669"/>
    <property type="project" value="TreeGrafter"/>
</dbReference>
<dbReference type="PANTHER" id="PTHR21666:SF270">
    <property type="entry name" value="MUREIN HYDROLASE ACTIVATOR ENVC"/>
    <property type="match status" value="1"/>
</dbReference>
<dbReference type="Gene3D" id="2.120.10.30">
    <property type="entry name" value="TolB, C-terminal domain"/>
    <property type="match status" value="1"/>
</dbReference>
<dbReference type="PANTHER" id="PTHR21666">
    <property type="entry name" value="PEPTIDASE-RELATED"/>
    <property type="match status" value="1"/>
</dbReference>
<dbReference type="InterPro" id="IPR011042">
    <property type="entry name" value="6-blade_b-propeller_TolB-like"/>
</dbReference>
<sequence length="609" mass="67961">MLKALEYFIIGADHSLFQAKRVAQRACALYSYRSCTWKDARGMRRRLIACMALALALSALQNAPHSQAQSNKPFSLPFNTPPGPTTWLLSQQFGNTVGAFNYGRYWYAGGQNLHFGLDFWAPCGTPVVAIADGIVDQVDNLSFGLEPHNLTLFHRDLGYTSVYGHLNAKPSLMRGQPVRRGEVIATVGDPDRTCQSRPHLHLEIRSRDYRISYNPVLLIDADWETLASIGYHHFGGFVKDLYHPNRWQSAYDQPDVDFNERPLNDFLLSYPPLARNAPPPLTLPNFNAPPLGEGYATMRRLTRPGCCALPFWAPDSSAVYYYDGADGALATRYAVSVQAESAPQPIGEAPHRYYSPDGLWEVLQIDGRTRVVNRATGEWREIATGGAFPQFSPNSARLLWHRHPADNIPGGIPPLTEVWVANVDGSGRDLLGTQQGGAVYWLDETRLLAVEPVGRTQTFNLALWDIRTRQKMPLTQVKNLRGLQVAPGGAIILFYAPFQDDPTRSGVYGMLTKEGAQPVLLPFFGSYRWRDSKTILYLRYGADANPMLNLNGGQMLLASYDVTTGEQRILTDPTQPFRIANDDWHVSPDGRHVVFWSADDSALWLISLP</sequence>
<evidence type="ECO:0000313" key="3">
    <source>
        <dbReference type="Proteomes" id="UP000229681"/>
    </source>
</evidence>
<dbReference type="Proteomes" id="UP000229681">
    <property type="component" value="Unassembled WGS sequence"/>
</dbReference>
<dbReference type="InterPro" id="IPR016047">
    <property type="entry name" value="M23ase_b-sheet_dom"/>
</dbReference>
<protein>
    <recommendedName>
        <fullName evidence="1">M23ase beta-sheet core domain-containing protein</fullName>
    </recommendedName>
</protein>
<feature type="domain" description="M23ase beta-sheet core" evidence="1">
    <location>
        <begin position="113"/>
        <end position="208"/>
    </location>
</feature>
<comment type="caution">
    <text evidence="2">The sequence shown here is derived from an EMBL/GenBank/DDBJ whole genome shotgun (WGS) entry which is preliminary data.</text>
</comment>
<proteinExistence type="predicted"/>
<reference evidence="2 3" key="1">
    <citation type="submission" date="2017-11" db="EMBL/GenBank/DDBJ databases">
        <title>Evolution of Phototrophy in the Chloroflexi Phylum Driven by Horizontal Gene Transfer.</title>
        <authorList>
            <person name="Ward L.M."/>
            <person name="Hemp J."/>
            <person name="Shih P.M."/>
            <person name="Mcglynn S.E."/>
            <person name="Fischer W."/>
        </authorList>
    </citation>
    <scope>NUCLEOTIDE SEQUENCE [LARGE SCALE GENOMIC DNA]</scope>
    <source>
        <strain evidence="2">JP3_13</strain>
    </source>
</reference>
<gene>
    <name evidence="2" type="ORF">CUN49_03940</name>
</gene>
<dbReference type="Pfam" id="PF01551">
    <property type="entry name" value="Peptidase_M23"/>
    <property type="match status" value="1"/>
</dbReference>
<dbReference type="InterPro" id="IPR011055">
    <property type="entry name" value="Dup_hybrid_motif"/>
</dbReference>
<dbReference type="InterPro" id="IPR050570">
    <property type="entry name" value="Cell_wall_metabolism_enzyme"/>
</dbReference>
<name>A0A2M8PGS2_9CHLR</name>
<dbReference type="Gene3D" id="2.70.70.10">
    <property type="entry name" value="Glucose Permease (Domain IIA)"/>
    <property type="match status" value="1"/>
</dbReference>
<dbReference type="SUPFAM" id="SSF51261">
    <property type="entry name" value="Duplicated hybrid motif"/>
    <property type="match status" value="1"/>
</dbReference>
<evidence type="ECO:0000313" key="2">
    <source>
        <dbReference type="EMBL" id="PJF36735.1"/>
    </source>
</evidence>
<evidence type="ECO:0000259" key="1">
    <source>
        <dbReference type="Pfam" id="PF01551"/>
    </source>
</evidence>
<dbReference type="AlphaFoldDB" id="A0A2M8PGS2"/>
<organism evidence="2 3">
    <name type="scientific">Candidatus Thermofonsia Clade 1 bacterium</name>
    <dbReference type="NCBI Taxonomy" id="2364210"/>
    <lineage>
        <taxon>Bacteria</taxon>
        <taxon>Bacillati</taxon>
        <taxon>Chloroflexota</taxon>
        <taxon>Candidatus Thermofontia</taxon>
        <taxon>Candidatus Thermofonsia Clade 1</taxon>
    </lineage>
</organism>
<accession>A0A2M8PGS2</accession>